<dbReference type="AlphaFoldDB" id="A0A7W7DI31"/>
<feature type="transmembrane region" description="Helical" evidence="2">
    <location>
        <begin position="116"/>
        <end position="140"/>
    </location>
</feature>
<dbReference type="RefSeq" id="WP_184890053.1">
    <property type="nucleotide sequence ID" value="NZ_BOOV01000055.1"/>
</dbReference>
<keyword evidence="2" id="KW-0812">Transmembrane</keyword>
<gene>
    <name evidence="3" type="ORF">BJ982_007806</name>
</gene>
<comment type="caution">
    <text evidence="3">The sequence shown here is derived from an EMBL/GenBank/DDBJ whole genome shotgun (WGS) entry which is preliminary data.</text>
</comment>
<evidence type="ECO:0000313" key="4">
    <source>
        <dbReference type="Proteomes" id="UP000542210"/>
    </source>
</evidence>
<evidence type="ECO:0008006" key="5">
    <source>
        <dbReference type="Google" id="ProtNLM"/>
    </source>
</evidence>
<reference evidence="3 4" key="1">
    <citation type="submission" date="2020-08" db="EMBL/GenBank/DDBJ databases">
        <title>Sequencing the genomes of 1000 actinobacteria strains.</title>
        <authorList>
            <person name="Klenk H.-P."/>
        </authorList>
    </citation>
    <scope>NUCLEOTIDE SEQUENCE [LARGE SCALE GENOMIC DNA]</scope>
    <source>
        <strain evidence="3 4">DSM 45784</strain>
    </source>
</reference>
<evidence type="ECO:0000256" key="1">
    <source>
        <dbReference type="SAM" id="MobiDB-lite"/>
    </source>
</evidence>
<accession>A0A7W7DI31</accession>
<feature type="compositionally biased region" description="Basic and acidic residues" evidence="1">
    <location>
        <begin position="293"/>
        <end position="307"/>
    </location>
</feature>
<feature type="transmembrane region" description="Helical" evidence="2">
    <location>
        <begin position="152"/>
        <end position="174"/>
    </location>
</feature>
<dbReference type="Proteomes" id="UP000542210">
    <property type="component" value="Unassembled WGS sequence"/>
</dbReference>
<feature type="transmembrane region" description="Helical" evidence="2">
    <location>
        <begin position="219"/>
        <end position="243"/>
    </location>
</feature>
<keyword evidence="4" id="KW-1185">Reference proteome</keyword>
<proteinExistence type="predicted"/>
<feature type="region of interest" description="Disordered" evidence="1">
    <location>
        <begin position="276"/>
        <end position="312"/>
    </location>
</feature>
<keyword evidence="2" id="KW-0472">Membrane</keyword>
<protein>
    <recommendedName>
        <fullName evidence="5">Conjugal transfer protein TraI</fullName>
    </recommendedName>
</protein>
<keyword evidence="2" id="KW-1133">Transmembrane helix</keyword>
<evidence type="ECO:0000256" key="2">
    <source>
        <dbReference type="SAM" id="Phobius"/>
    </source>
</evidence>
<feature type="transmembrane region" description="Helical" evidence="2">
    <location>
        <begin position="186"/>
        <end position="207"/>
    </location>
</feature>
<dbReference type="EMBL" id="JACHND010000002">
    <property type="protein sequence ID" value="MBB4706176.1"/>
    <property type="molecule type" value="Genomic_DNA"/>
</dbReference>
<evidence type="ECO:0000313" key="3">
    <source>
        <dbReference type="EMBL" id="MBB4706176.1"/>
    </source>
</evidence>
<sequence>MSITAIPSPEPGPDDVARGVAEVERYLAGHAPASSSTVPAAEVVELVGETKRVRELRAEVAEAHRLVELQEDEAPLLVDSPKVRKRRRAAHEAARLHELAQDPAARAWQAARTRRVLVAVAMVVLTLALGWSTAGVHAFASEGAPQWSPGWVLAWFVEPFLSLGLLFVVGARTYMATQGQPIVSPVLVRIEVVLLALTLGMNAWPHLPGVAEEFALTPLVLHLLGPIVAVIIVTALPIVLAAFHGLDHDRRPLLHPALHGDGDASPQASRRGSVAVADLRWRTPEESPSSESARGRTAEEHRAELHRLIASGDLPARPSARAIQNALRCREDLSRVLRDELRGGGA</sequence>
<organism evidence="3 4">
    <name type="scientific">Sphaerisporangium siamense</name>
    <dbReference type="NCBI Taxonomy" id="795645"/>
    <lineage>
        <taxon>Bacteria</taxon>
        <taxon>Bacillati</taxon>
        <taxon>Actinomycetota</taxon>
        <taxon>Actinomycetes</taxon>
        <taxon>Streptosporangiales</taxon>
        <taxon>Streptosporangiaceae</taxon>
        <taxon>Sphaerisporangium</taxon>
    </lineage>
</organism>
<name>A0A7W7DI31_9ACTN</name>